<dbReference type="EMBL" id="CP012748">
    <property type="protein sequence ID" value="ALL70937.1"/>
    <property type="molecule type" value="Genomic_DNA"/>
</dbReference>
<keyword evidence="1" id="KW-0614">Plasmid</keyword>
<dbReference type="AlphaFoldDB" id="A0A0P0RPQ0"/>
<sequence length="239" mass="26598">MGETTMNDTAARLLSALPAIYRASDDDGQLRALLDVFERILLASGNPNAPAIADEIDAIPALFAPLGVKPTASRQTVNGPAAIQSEAHAPAPERFMPWLAQWVAFTPYRYFAADELRRIVAGIMPYYGRRGTRDYMQKVLDLCFGKIGMSSIDEHPKRGFVVGTSRVGVDTVLAVREPYWFRVEFRLHEHAAAGAHGAPHDLEERVRAVVEFARPAHTEYELVMAPHRAQPMKVERHIK</sequence>
<gene>
    <name evidence="1" type="ORF">K788_0006964</name>
</gene>
<geneLocation type="plasmid" evidence="2"/>
<dbReference type="Proteomes" id="UP000019146">
    <property type="component" value="Plasmid unnamed"/>
</dbReference>
<evidence type="ECO:0008006" key="3">
    <source>
        <dbReference type="Google" id="ProtNLM"/>
    </source>
</evidence>
<protein>
    <recommendedName>
        <fullName evidence="3">Phage tail protein</fullName>
    </recommendedName>
</protein>
<accession>A0A0P0RPQ0</accession>
<reference evidence="1 2" key="1">
    <citation type="journal article" date="2014" name="Genome Announc.">
        <title>Draft Genome Sequence of the Haloacid-Degrading Burkholderia caribensis Strain MBA4.</title>
        <authorList>
            <person name="Pan Y."/>
            <person name="Kong K.F."/>
            <person name="Tsang J.S."/>
        </authorList>
    </citation>
    <scope>NUCLEOTIDE SEQUENCE [LARGE SCALE GENOMIC DNA]</scope>
    <source>
        <strain evidence="1 2">MBA4</strain>
        <plasmid evidence="2">Plasmid</plasmid>
    </source>
</reference>
<organism evidence="1 2">
    <name type="scientific">Paraburkholderia caribensis MBA4</name>
    <dbReference type="NCBI Taxonomy" id="1323664"/>
    <lineage>
        <taxon>Bacteria</taxon>
        <taxon>Pseudomonadati</taxon>
        <taxon>Pseudomonadota</taxon>
        <taxon>Betaproteobacteria</taxon>
        <taxon>Burkholderiales</taxon>
        <taxon>Burkholderiaceae</taxon>
        <taxon>Paraburkholderia</taxon>
    </lineage>
</organism>
<evidence type="ECO:0000313" key="2">
    <source>
        <dbReference type="Proteomes" id="UP000019146"/>
    </source>
</evidence>
<evidence type="ECO:0000313" key="1">
    <source>
        <dbReference type="EMBL" id="ALL70937.1"/>
    </source>
</evidence>
<name>A0A0P0RPQ0_9BURK</name>
<dbReference type="KEGG" id="bcai:K788_0006964"/>
<proteinExistence type="predicted"/>